<dbReference type="CDD" id="cd00130">
    <property type="entry name" value="PAS"/>
    <property type="match status" value="1"/>
</dbReference>
<reference evidence="8" key="2">
    <citation type="submission" date="2020-09" db="EMBL/GenBank/DDBJ databases">
        <authorList>
            <person name="Sun Q."/>
            <person name="Zhou Y."/>
        </authorList>
    </citation>
    <scope>NUCLEOTIDE SEQUENCE</scope>
    <source>
        <strain evidence="8">CGMCC 1.15519</strain>
    </source>
</reference>
<dbReference type="InterPro" id="IPR035965">
    <property type="entry name" value="PAS-like_dom_sf"/>
</dbReference>
<dbReference type="EC" id="2.7.13.3" evidence="2"/>
<dbReference type="Pfam" id="PF00512">
    <property type="entry name" value="HisKA"/>
    <property type="match status" value="1"/>
</dbReference>
<protein>
    <recommendedName>
        <fullName evidence="2">histidine kinase</fullName>
        <ecNumber evidence="2">2.7.13.3</ecNumber>
    </recommendedName>
</protein>
<proteinExistence type="predicted"/>
<dbReference type="InterPro" id="IPR036097">
    <property type="entry name" value="HisK_dim/P_sf"/>
</dbReference>
<dbReference type="Proteomes" id="UP000635071">
    <property type="component" value="Unassembled WGS sequence"/>
</dbReference>
<dbReference type="PROSITE" id="PS50109">
    <property type="entry name" value="HIS_KIN"/>
    <property type="match status" value="1"/>
</dbReference>
<dbReference type="InterPro" id="IPR005467">
    <property type="entry name" value="His_kinase_dom"/>
</dbReference>
<sequence length="544" mass="58643">MLSQPIRHEKGHVSGIFVGGHDVSEHVRSEKARIFTEARVDALNSDIERQVVERADDRNLVWKISPDLMGVLRADGHFETTNPAWHAVLGWTETEVVSMSIFEMLHPEDAPRTRGGFEAILTGATVTQFENRYRCKDGGYRLLSWIGVPEAGKIYCIGRDITAEREAASRLALAEEALRQSQKLEALGQLTGGVAHDFNDLLMPIMGRLDMLLRRGIGDARERRLMEGALQSAERARTLVQRLLAFARRQPLQTINVDVPALITGMADLIASTTGPQIRVVVDIAADVPAALAHANQLEMALLNLSLNARDAMADGGTLRITVGADTVAEGHRTQLPSGNYVRIGVADTGSGMDAETLARAVEPFYSTKGIGKGTGLGLSMVHGLLSQLGGAMTLSSEAGQGTNIELWLPTGAADHAPVAPGNRHTAIAQRFGRILLVDDEPLVRASAAEMLLDMGYEVVEAEAESAEAGLQLVEDGLSFVVLVTDHLMAGMTDVELARRLQESLPDIRVLIVSGYAEAEGIAADLPRLTKPFRQAELAAMLLG</sequence>
<dbReference type="InterPro" id="IPR003661">
    <property type="entry name" value="HisK_dim/P_dom"/>
</dbReference>
<evidence type="ECO:0000256" key="2">
    <source>
        <dbReference type="ARBA" id="ARBA00012438"/>
    </source>
</evidence>
<dbReference type="InterPro" id="IPR001789">
    <property type="entry name" value="Sig_transdc_resp-reg_receiver"/>
</dbReference>
<dbReference type="PANTHER" id="PTHR43065:SF42">
    <property type="entry name" value="TWO-COMPONENT SENSOR PPRA"/>
    <property type="match status" value="1"/>
</dbReference>
<evidence type="ECO:0000259" key="7">
    <source>
        <dbReference type="PROSITE" id="PS50112"/>
    </source>
</evidence>
<dbReference type="Gene3D" id="3.30.450.20">
    <property type="entry name" value="PAS domain"/>
    <property type="match status" value="1"/>
</dbReference>
<organism evidence="8 9">
    <name type="scientific">Sandarakinorhabdus glacialis</name>
    <dbReference type="NCBI Taxonomy" id="1614636"/>
    <lineage>
        <taxon>Bacteria</taxon>
        <taxon>Pseudomonadati</taxon>
        <taxon>Pseudomonadota</taxon>
        <taxon>Alphaproteobacteria</taxon>
        <taxon>Sphingomonadales</taxon>
        <taxon>Sphingosinicellaceae</taxon>
        <taxon>Sandarakinorhabdus</taxon>
    </lineage>
</organism>
<dbReference type="InterPro" id="IPR000014">
    <property type="entry name" value="PAS"/>
</dbReference>
<dbReference type="NCBIfam" id="TIGR00229">
    <property type="entry name" value="sensory_box"/>
    <property type="match status" value="1"/>
</dbReference>
<name>A0A917E5Z2_9SPHN</name>
<dbReference type="CDD" id="cd00082">
    <property type="entry name" value="HisKA"/>
    <property type="match status" value="1"/>
</dbReference>
<feature type="domain" description="Histidine kinase" evidence="5">
    <location>
        <begin position="193"/>
        <end position="413"/>
    </location>
</feature>
<dbReference type="SUPFAM" id="SSF55785">
    <property type="entry name" value="PYP-like sensor domain (PAS domain)"/>
    <property type="match status" value="1"/>
</dbReference>
<dbReference type="InterPro" id="IPR011006">
    <property type="entry name" value="CheY-like_superfamily"/>
</dbReference>
<dbReference type="SMART" id="SM00448">
    <property type="entry name" value="REC"/>
    <property type="match status" value="1"/>
</dbReference>
<dbReference type="SUPFAM" id="SSF52172">
    <property type="entry name" value="CheY-like"/>
    <property type="match status" value="1"/>
</dbReference>
<dbReference type="InterPro" id="IPR036890">
    <property type="entry name" value="HATPase_C_sf"/>
</dbReference>
<evidence type="ECO:0000256" key="4">
    <source>
        <dbReference type="PROSITE-ProRule" id="PRU00169"/>
    </source>
</evidence>
<dbReference type="InterPro" id="IPR004358">
    <property type="entry name" value="Sig_transdc_His_kin-like_C"/>
</dbReference>
<keyword evidence="8" id="KW-0418">Kinase</keyword>
<dbReference type="EMBL" id="BMJM01000002">
    <property type="protein sequence ID" value="GGE02774.1"/>
    <property type="molecule type" value="Genomic_DNA"/>
</dbReference>
<dbReference type="PRINTS" id="PR00344">
    <property type="entry name" value="BCTRLSENSOR"/>
</dbReference>
<comment type="caution">
    <text evidence="8">The sequence shown here is derived from an EMBL/GenBank/DDBJ whole genome shotgun (WGS) entry which is preliminary data.</text>
</comment>
<dbReference type="SUPFAM" id="SSF55874">
    <property type="entry name" value="ATPase domain of HSP90 chaperone/DNA topoisomerase II/histidine kinase"/>
    <property type="match status" value="1"/>
</dbReference>
<dbReference type="Pfam" id="PF00072">
    <property type="entry name" value="Response_reg"/>
    <property type="match status" value="1"/>
</dbReference>
<evidence type="ECO:0000313" key="9">
    <source>
        <dbReference type="Proteomes" id="UP000635071"/>
    </source>
</evidence>
<dbReference type="InterPro" id="IPR003594">
    <property type="entry name" value="HATPase_dom"/>
</dbReference>
<evidence type="ECO:0000256" key="1">
    <source>
        <dbReference type="ARBA" id="ARBA00000085"/>
    </source>
</evidence>
<reference evidence="8" key="1">
    <citation type="journal article" date="2014" name="Int. J. Syst. Evol. Microbiol.">
        <title>Complete genome sequence of Corynebacterium casei LMG S-19264T (=DSM 44701T), isolated from a smear-ripened cheese.</title>
        <authorList>
            <consortium name="US DOE Joint Genome Institute (JGI-PGF)"/>
            <person name="Walter F."/>
            <person name="Albersmeier A."/>
            <person name="Kalinowski J."/>
            <person name="Ruckert C."/>
        </authorList>
    </citation>
    <scope>NUCLEOTIDE SEQUENCE</scope>
    <source>
        <strain evidence="8">CGMCC 1.15519</strain>
    </source>
</reference>
<comment type="catalytic activity">
    <reaction evidence="1">
        <text>ATP + protein L-histidine = ADP + protein N-phospho-L-histidine.</text>
        <dbReference type="EC" id="2.7.13.3"/>
    </reaction>
</comment>
<dbReference type="SMART" id="SM00387">
    <property type="entry name" value="HATPase_c"/>
    <property type="match status" value="1"/>
</dbReference>
<dbReference type="Gene3D" id="1.10.287.130">
    <property type="match status" value="1"/>
</dbReference>
<evidence type="ECO:0000313" key="8">
    <source>
        <dbReference type="EMBL" id="GGE02774.1"/>
    </source>
</evidence>
<evidence type="ECO:0000259" key="6">
    <source>
        <dbReference type="PROSITE" id="PS50110"/>
    </source>
</evidence>
<keyword evidence="9" id="KW-1185">Reference proteome</keyword>
<evidence type="ECO:0000256" key="3">
    <source>
        <dbReference type="ARBA" id="ARBA00022553"/>
    </source>
</evidence>
<dbReference type="SMART" id="SM00388">
    <property type="entry name" value="HisKA"/>
    <property type="match status" value="1"/>
</dbReference>
<dbReference type="PROSITE" id="PS50112">
    <property type="entry name" value="PAS"/>
    <property type="match status" value="1"/>
</dbReference>
<accession>A0A917E5Z2</accession>
<dbReference type="PANTHER" id="PTHR43065">
    <property type="entry name" value="SENSOR HISTIDINE KINASE"/>
    <property type="match status" value="1"/>
</dbReference>
<dbReference type="Pfam" id="PF02518">
    <property type="entry name" value="HATPase_c"/>
    <property type="match status" value="1"/>
</dbReference>
<keyword evidence="8" id="KW-0808">Transferase</keyword>
<dbReference type="SMART" id="SM00091">
    <property type="entry name" value="PAS"/>
    <property type="match status" value="1"/>
</dbReference>
<feature type="domain" description="PAS" evidence="7">
    <location>
        <begin position="71"/>
        <end position="124"/>
    </location>
</feature>
<feature type="modified residue" description="4-aspartylphosphate" evidence="4">
    <location>
        <position position="486"/>
    </location>
</feature>
<dbReference type="SUPFAM" id="SSF47384">
    <property type="entry name" value="Homodimeric domain of signal transducing histidine kinase"/>
    <property type="match status" value="1"/>
</dbReference>
<gene>
    <name evidence="8" type="ORF">GCM10011529_06540</name>
</gene>
<dbReference type="Gene3D" id="3.30.565.10">
    <property type="entry name" value="Histidine kinase-like ATPase, C-terminal domain"/>
    <property type="match status" value="1"/>
</dbReference>
<dbReference type="Gene3D" id="3.40.50.2300">
    <property type="match status" value="1"/>
</dbReference>
<evidence type="ECO:0000259" key="5">
    <source>
        <dbReference type="PROSITE" id="PS50109"/>
    </source>
</evidence>
<dbReference type="AlphaFoldDB" id="A0A917E5Z2"/>
<keyword evidence="3 4" id="KW-0597">Phosphoprotein</keyword>
<dbReference type="Pfam" id="PF08447">
    <property type="entry name" value="PAS_3"/>
    <property type="match status" value="1"/>
</dbReference>
<feature type="domain" description="Response regulatory" evidence="6">
    <location>
        <begin position="434"/>
        <end position="544"/>
    </location>
</feature>
<dbReference type="PROSITE" id="PS50110">
    <property type="entry name" value="RESPONSE_REGULATORY"/>
    <property type="match status" value="1"/>
</dbReference>
<dbReference type="GO" id="GO:0000155">
    <property type="term" value="F:phosphorelay sensor kinase activity"/>
    <property type="evidence" value="ECO:0007669"/>
    <property type="project" value="InterPro"/>
</dbReference>
<dbReference type="InterPro" id="IPR013655">
    <property type="entry name" value="PAS_fold_3"/>
</dbReference>